<proteinExistence type="predicted"/>
<dbReference type="Pfam" id="PF14420">
    <property type="entry name" value="Clr5"/>
    <property type="match status" value="1"/>
</dbReference>
<reference evidence="5" key="1">
    <citation type="submission" date="2010-07" db="EMBL/GenBank/DDBJ databases">
        <title>The genome sequence of Gaeumannomyces graminis var. tritici strain R3-111a-1.</title>
        <authorList>
            <consortium name="The Broad Institute Genome Sequencing Platform"/>
            <person name="Ma L.-J."/>
            <person name="Dead R."/>
            <person name="Young S."/>
            <person name="Zeng Q."/>
            <person name="Koehrsen M."/>
            <person name="Alvarado L."/>
            <person name="Berlin A."/>
            <person name="Chapman S.B."/>
            <person name="Chen Z."/>
            <person name="Freedman E."/>
            <person name="Gellesch M."/>
            <person name="Goldberg J."/>
            <person name="Griggs A."/>
            <person name="Gujja S."/>
            <person name="Heilman E.R."/>
            <person name="Heiman D."/>
            <person name="Hepburn T."/>
            <person name="Howarth C."/>
            <person name="Jen D."/>
            <person name="Larson L."/>
            <person name="Mehta T."/>
            <person name="Neiman D."/>
            <person name="Pearson M."/>
            <person name="Roberts A."/>
            <person name="Saif S."/>
            <person name="Shea T."/>
            <person name="Shenoy N."/>
            <person name="Sisk P."/>
            <person name="Stolte C."/>
            <person name="Sykes S."/>
            <person name="Walk T."/>
            <person name="White J."/>
            <person name="Yandava C."/>
            <person name="Haas B."/>
            <person name="Nusbaum C."/>
            <person name="Birren B."/>
        </authorList>
    </citation>
    <scope>NUCLEOTIDE SEQUENCE [LARGE SCALE GENOMIC DNA]</scope>
    <source>
        <strain evidence="5">R3-111a-1</strain>
    </source>
</reference>
<dbReference type="PANTHER" id="PTHR38788:SF3">
    <property type="entry name" value="CLR5 DOMAIN-CONTAINING PROTEIN"/>
    <property type="match status" value="1"/>
</dbReference>
<evidence type="ECO:0000313" key="3">
    <source>
        <dbReference type="EMBL" id="EJT71309.1"/>
    </source>
</evidence>
<reference evidence="4" key="5">
    <citation type="submission" date="2018-04" db="UniProtKB">
        <authorList>
            <consortium name="EnsemblFungi"/>
        </authorList>
    </citation>
    <scope>IDENTIFICATION</scope>
    <source>
        <strain evidence="4">R3-111a-1</strain>
    </source>
</reference>
<dbReference type="InterPro" id="IPR025676">
    <property type="entry name" value="Clr5_dom"/>
</dbReference>
<dbReference type="EMBL" id="GL385400">
    <property type="protein sequence ID" value="EJT71309.1"/>
    <property type="molecule type" value="Genomic_DNA"/>
</dbReference>
<reference evidence="3" key="2">
    <citation type="submission" date="2010-07" db="EMBL/GenBank/DDBJ databases">
        <authorList>
            <consortium name="The Broad Institute Genome Sequencing Platform"/>
            <consortium name="Broad Institute Genome Sequencing Center for Infectious Disease"/>
            <person name="Ma L.-J."/>
            <person name="Dead R."/>
            <person name="Young S."/>
            <person name="Zeng Q."/>
            <person name="Koehrsen M."/>
            <person name="Alvarado L."/>
            <person name="Berlin A."/>
            <person name="Chapman S.B."/>
            <person name="Chen Z."/>
            <person name="Freedman E."/>
            <person name="Gellesch M."/>
            <person name="Goldberg J."/>
            <person name="Griggs A."/>
            <person name="Gujja S."/>
            <person name="Heilman E.R."/>
            <person name="Heiman D."/>
            <person name="Hepburn T."/>
            <person name="Howarth C."/>
            <person name="Jen D."/>
            <person name="Larson L."/>
            <person name="Mehta T."/>
            <person name="Neiman D."/>
            <person name="Pearson M."/>
            <person name="Roberts A."/>
            <person name="Saif S."/>
            <person name="Shea T."/>
            <person name="Shenoy N."/>
            <person name="Sisk P."/>
            <person name="Stolte C."/>
            <person name="Sykes S."/>
            <person name="Walk T."/>
            <person name="White J."/>
            <person name="Yandava C."/>
            <person name="Haas B."/>
            <person name="Nusbaum C."/>
            <person name="Birren B."/>
        </authorList>
    </citation>
    <scope>NUCLEOTIDE SEQUENCE</scope>
    <source>
        <strain evidence="3">R3-111a-1</strain>
    </source>
</reference>
<gene>
    <name evidence="4" type="primary">20351026</name>
    <name evidence="3" type="ORF">GGTG_10568</name>
</gene>
<sequence length="563" mass="61853">MSPRIKPHRAVPSRTANAHLRFNAIAQSVFRHQAQAFGAIPHSRPSPAVTAFTPWKMAIYKTIPPVAAVSDASSDTPTADLSYFAGLQGQPDDGQFPLDDECATSDAAFTTAFPLPDWDILPPELAPIGMDQASDFGPSAAPDWHSNMTLQPATSISSFDLHLRSHCATNVDSGISAPSSSAGDAKSGTSFVVSTARAQAIEPFKNIIKDLYITQNLALRDVKRIMEADYDFRETDKVYKNAFARWSFNKYQSLRQRRTPMASGQPLSGRRRRASPARTHPRMPDITRQLLHVSLNARSIEIISRATTQFLSTLCADNGRVLSGRIRLDDMLADTGLLEYRIIVAKRAFRDGNEAEAWDLVNKAFLDIEESIRCLDCRSFMELCFRVPNALLESKLYDLAACFIRHTRGMALARNLGSHHPVTVIMTAAFHLLGGPYASGELLLVAMAQCSADAARRISALHGGVSADDLSSWCHFNVTPTQAEIRVIADQLGASGGHVGSWVSLEGLDNFLFLQEKSGVYIEQYPELAMRDMARLLRVIQGAGCDYGDIFRFISRCVGLAFV</sequence>
<feature type="compositionally biased region" description="Basic residues" evidence="1">
    <location>
        <begin position="269"/>
        <end position="281"/>
    </location>
</feature>
<dbReference type="GeneID" id="20351026"/>
<dbReference type="STRING" id="644352.J3PAP3"/>
<dbReference type="HOGENOM" id="CLU_484005_0_0_1"/>
<dbReference type="Proteomes" id="UP000006039">
    <property type="component" value="Unassembled WGS sequence"/>
</dbReference>
<dbReference type="VEuPathDB" id="FungiDB:GGTG_10568"/>
<name>J3PAP3_GAET3</name>
<accession>J3PAP3</accession>
<reference evidence="4" key="4">
    <citation type="journal article" date="2015" name="G3 (Bethesda)">
        <title>Genome sequences of three phytopathogenic species of the Magnaporthaceae family of fungi.</title>
        <authorList>
            <person name="Okagaki L.H."/>
            <person name="Nunes C.C."/>
            <person name="Sailsbery J."/>
            <person name="Clay B."/>
            <person name="Brown D."/>
            <person name="John T."/>
            <person name="Oh Y."/>
            <person name="Young N."/>
            <person name="Fitzgerald M."/>
            <person name="Haas B.J."/>
            <person name="Zeng Q."/>
            <person name="Young S."/>
            <person name="Adiconis X."/>
            <person name="Fan L."/>
            <person name="Levin J.Z."/>
            <person name="Mitchell T.K."/>
            <person name="Okubara P.A."/>
            <person name="Farman M.L."/>
            <person name="Kohn L.M."/>
            <person name="Birren B."/>
            <person name="Ma L.-J."/>
            <person name="Dean R.A."/>
        </authorList>
    </citation>
    <scope>NUCLEOTIDE SEQUENCE</scope>
    <source>
        <strain evidence="4">R3-111a-1</strain>
    </source>
</reference>
<dbReference type="OrthoDB" id="5308957at2759"/>
<dbReference type="AlphaFoldDB" id="J3PAP3"/>
<evidence type="ECO:0000313" key="5">
    <source>
        <dbReference type="Proteomes" id="UP000006039"/>
    </source>
</evidence>
<evidence type="ECO:0000259" key="2">
    <source>
        <dbReference type="Pfam" id="PF14420"/>
    </source>
</evidence>
<reference evidence="3" key="3">
    <citation type="submission" date="2010-09" db="EMBL/GenBank/DDBJ databases">
        <title>Annotation of Gaeumannomyces graminis var. tritici R3-111a-1.</title>
        <authorList>
            <consortium name="The Broad Institute Genome Sequencing Platform"/>
            <person name="Ma L.-J."/>
            <person name="Dead R."/>
            <person name="Young S.K."/>
            <person name="Zeng Q."/>
            <person name="Gargeya S."/>
            <person name="Fitzgerald M."/>
            <person name="Haas B."/>
            <person name="Abouelleil A."/>
            <person name="Alvarado L."/>
            <person name="Arachchi H.M."/>
            <person name="Berlin A."/>
            <person name="Brown A."/>
            <person name="Chapman S.B."/>
            <person name="Chen Z."/>
            <person name="Dunbar C."/>
            <person name="Freedman E."/>
            <person name="Gearin G."/>
            <person name="Gellesch M."/>
            <person name="Goldberg J."/>
            <person name="Griggs A."/>
            <person name="Gujja S."/>
            <person name="Heiman D."/>
            <person name="Howarth C."/>
            <person name="Larson L."/>
            <person name="Lui A."/>
            <person name="MacDonald P.J.P."/>
            <person name="Mehta T."/>
            <person name="Montmayeur A."/>
            <person name="Murphy C."/>
            <person name="Neiman D."/>
            <person name="Pearson M."/>
            <person name="Priest M."/>
            <person name="Roberts A."/>
            <person name="Saif S."/>
            <person name="Shea T."/>
            <person name="Shenoy N."/>
            <person name="Sisk P."/>
            <person name="Stolte C."/>
            <person name="Sykes S."/>
            <person name="Yandava C."/>
            <person name="Wortman J."/>
            <person name="Nusbaum C."/>
            <person name="Birren B."/>
        </authorList>
    </citation>
    <scope>NUCLEOTIDE SEQUENCE</scope>
    <source>
        <strain evidence="3">R3-111a-1</strain>
    </source>
</reference>
<feature type="region of interest" description="Disordered" evidence="1">
    <location>
        <begin position="257"/>
        <end position="281"/>
    </location>
</feature>
<evidence type="ECO:0000256" key="1">
    <source>
        <dbReference type="SAM" id="MobiDB-lite"/>
    </source>
</evidence>
<evidence type="ECO:0000313" key="4">
    <source>
        <dbReference type="EnsemblFungi" id="EJT71309"/>
    </source>
</evidence>
<organism evidence="3">
    <name type="scientific">Gaeumannomyces tritici (strain R3-111a-1)</name>
    <name type="common">Wheat and barley take-all root rot fungus</name>
    <name type="synonym">Gaeumannomyces graminis var. tritici</name>
    <dbReference type="NCBI Taxonomy" id="644352"/>
    <lineage>
        <taxon>Eukaryota</taxon>
        <taxon>Fungi</taxon>
        <taxon>Dikarya</taxon>
        <taxon>Ascomycota</taxon>
        <taxon>Pezizomycotina</taxon>
        <taxon>Sordariomycetes</taxon>
        <taxon>Sordariomycetidae</taxon>
        <taxon>Magnaporthales</taxon>
        <taxon>Magnaporthaceae</taxon>
        <taxon>Gaeumannomyces</taxon>
    </lineage>
</organism>
<keyword evidence="5" id="KW-1185">Reference proteome</keyword>
<protein>
    <recommendedName>
        <fullName evidence="2">Clr5 domain-containing protein</fullName>
    </recommendedName>
</protein>
<dbReference type="eggNOG" id="ENOG502TB58">
    <property type="taxonomic scope" value="Eukaryota"/>
</dbReference>
<dbReference type="PANTHER" id="PTHR38788">
    <property type="entry name" value="CLR5 DOMAIN-CONTAINING PROTEIN"/>
    <property type="match status" value="1"/>
</dbReference>
<dbReference type="EnsemblFungi" id="EJT71309">
    <property type="protein sequence ID" value="EJT71309"/>
    <property type="gene ID" value="GGTG_10568"/>
</dbReference>
<dbReference type="RefSeq" id="XP_009226706.1">
    <property type="nucleotide sequence ID" value="XM_009228442.1"/>
</dbReference>
<feature type="domain" description="Clr5" evidence="2">
    <location>
        <begin position="199"/>
        <end position="250"/>
    </location>
</feature>